<dbReference type="RefSeq" id="WP_063491460.1">
    <property type="nucleotide sequence ID" value="NZ_CP016340.1"/>
</dbReference>
<dbReference type="STRING" id="123899.SAMEA3906487_00316"/>
<name>A0A157S8H4_9BORD</name>
<keyword evidence="2" id="KW-1185">Reference proteome</keyword>
<gene>
    <name evidence="1" type="ORF">SAMEA3906487_00316</name>
</gene>
<sequence length="171" mass="18913">MTSRLDAYHWLDVLYNDVRRTPGGVKDAARFLSERRGKSIHFESLRAKLSGQEGESLSFEMATLLTEWMLEKAGGAEYARDWLQTYASVEHGLVFVSVPPAPVGGHPDELAALLQKIMQAGVKVGKLNTAYLAAVADGRVDPAERSALHKSFWDLAVLCLRAVRNLTRVEC</sequence>
<evidence type="ECO:0000313" key="1">
    <source>
        <dbReference type="EMBL" id="SAI66553.1"/>
    </source>
</evidence>
<evidence type="ECO:0000313" key="2">
    <source>
        <dbReference type="Proteomes" id="UP000076825"/>
    </source>
</evidence>
<dbReference type="PATRIC" id="fig|123899.6.peg.298"/>
<proteinExistence type="predicted"/>
<dbReference type="OrthoDB" id="6039230at2"/>
<dbReference type="KEGG" id="btrm:SAMEA390648700316"/>
<reference evidence="1 2" key="1">
    <citation type="submission" date="2016-04" db="EMBL/GenBank/DDBJ databases">
        <authorList>
            <consortium name="Pathogen Informatics"/>
        </authorList>
    </citation>
    <scope>NUCLEOTIDE SEQUENCE [LARGE SCALE GENOMIC DNA]</scope>
    <source>
        <strain evidence="1 2">H044680328</strain>
    </source>
</reference>
<dbReference type="EMBL" id="LT546645">
    <property type="protein sequence ID" value="SAI66553.1"/>
    <property type="molecule type" value="Genomic_DNA"/>
</dbReference>
<protein>
    <submittedName>
        <fullName evidence="1">Uncharacterized protein</fullName>
    </submittedName>
</protein>
<dbReference type="GeneID" id="56588269"/>
<dbReference type="Proteomes" id="UP000076825">
    <property type="component" value="Chromosome 1"/>
</dbReference>
<dbReference type="AlphaFoldDB" id="A0A157S8H4"/>
<accession>A0A157S8H4</accession>
<organism evidence="1 2">
    <name type="scientific">Bordetella trematum</name>
    <dbReference type="NCBI Taxonomy" id="123899"/>
    <lineage>
        <taxon>Bacteria</taxon>
        <taxon>Pseudomonadati</taxon>
        <taxon>Pseudomonadota</taxon>
        <taxon>Betaproteobacteria</taxon>
        <taxon>Burkholderiales</taxon>
        <taxon>Alcaligenaceae</taxon>
        <taxon>Bordetella</taxon>
    </lineage>
</organism>